<comment type="similarity">
    <text evidence="1">Belongs to the MNN1/MNT family.</text>
</comment>
<dbReference type="RefSeq" id="XP_005843616.1">
    <property type="nucleotide sequence ID" value="XM_005843554.1"/>
</dbReference>
<protein>
    <submittedName>
        <fullName evidence="4">Uncharacterized protein</fullName>
    </submittedName>
</protein>
<evidence type="ECO:0000256" key="1">
    <source>
        <dbReference type="ARBA" id="ARBA00009105"/>
    </source>
</evidence>
<gene>
    <name evidence="4" type="ORF">CHLNCDRAFT_55097</name>
</gene>
<dbReference type="OrthoDB" id="430354at2759"/>
<sequence>MQRYGRDLQNNLMAEQQHVLNNALHSIQATITEKAGINDFNQIMDAKAKELRHEVVKRDKEIEARDKRIEVQQREFKELSEKFSNITSDLLHERDNIQKLRKEMAELTQQVDDDVLGDKEVFRRALTPELLGQATTRLTEARGIVMYFKNEEKSEKNTAHINELTIQFMKEHIPNLSVMDLSAFAVPPYHRWLWHPERKLTRVTAGFKLKVLALYAAPYKEVLLLDAETLPTVTPEALFDNKDTFGAAFYVTDKAEQYYQSAKVIDSDRCHYNFSDFQADKQRCQVAYDFAKSGEKDTPPVWKVPEGSLIQKVQHYAYEAFLEARVQINKNAELFAK</sequence>
<name>E1ZRS8_CHLVA</name>
<dbReference type="EMBL" id="GL433863">
    <property type="protein sequence ID" value="EFN51514.1"/>
    <property type="molecule type" value="Genomic_DNA"/>
</dbReference>
<keyword evidence="2" id="KW-0808">Transferase</keyword>
<evidence type="ECO:0000256" key="3">
    <source>
        <dbReference type="SAM" id="Coils"/>
    </source>
</evidence>
<dbReference type="AlphaFoldDB" id="E1ZRS8"/>
<keyword evidence="3" id="KW-0175">Coiled coil</keyword>
<reference evidence="4 5" key="1">
    <citation type="journal article" date="2010" name="Plant Cell">
        <title>The Chlorella variabilis NC64A genome reveals adaptation to photosymbiosis, coevolution with viruses, and cryptic sex.</title>
        <authorList>
            <person name="Blanc G."/>
            <person name="Duncan G."/>
            <person name="Agarkova I."/>
            <person name="Borodovsky M."/>
            <person name="Gurnon J."/>
            <person name="Kuo A."/>
            <person name="Lindquist E."/>
            <person name="Lucas S."/>
            <person name="Pangilinan J."/>
            <person name="Polle J."/>
            <person name="Salamov A."/>
            <person name="Terry A."/>
            <person name="Yamada T."/>
            <person name="Dunigan D.D."/>
            <person name="Grigoriev I.V."/>
            <person name="Claverie J.M."/>
            <person name="Van Etten J.L."/>
        </authorList>
    </citation>
    <scope>NUCLEOTIDE SEQUENCE [LARGE SCALE GENOMIC DNA]</scope>
    <source>
        <strain evidence="4 5">NC64A</strain>
    </source>
</reference>
<feature type="coiled-coil region" evidence="3">
    <location>
        <begin position="62"/>
        <end position="110"/>
    </location>
</feature>
<evidence type="ECO:0000313" key="5">
    <source>
        <dbReference type="Proteomes" id="UP000008141"/>
    </source>
</evidence>
<dbReference type="GO" id="GO:0016757">
    <property type="term" value="F:glycosyltransferase activity"/>
    <property type="evidence" value="ECO:0007669"/>
    <property type="project" value="InterPro"/>
</dbReference>
<dbReference type="InParanoid" id="E1ZRS8"/>
<dbReference type="GeneID" id="17350957"/>
<dbReference type="KEGG" id="cvr:CHLNCDRAFT_55097"/>
<evidence type="ECO:0000313" key="4">
    <source>
        <dbReference type="EMBL" id="EFN51514.1"/>
    </source>
</evidence>
<proteinExistence type="inferred from homology"/>
<accession>E1ZRS8</accession>
<keyword evidence="5" id="KW-1185">Reference proteome</keyword>
<dbReference type="Pfam" id="PF11051">
    <property type="entry name" value="Mannosyl_trans3"/>
    <property type="match status" value="1"/>
</dbReference>
<dbReference type="InterPro" id="IPR022751">
    <property type="entry name" value="Alpha_mannosyltransferase"/>
</dbReference>
<evidence type="ECO:0000256" key="2">
    <source>
        <dbReference type="ARBA" id="ARBA00022679"/>
    </source>
</evidence>
<organism evidence="5">
    <name type="scientific">Chlorella variabilis</name>
    <name type="common">Green alga</name>
    <dbReference type="NCBI Taxonomy" id="554065"/>
    <lineage>
        <taxon>Eukaryota</taxon>
        <taxon>Viridiplantae</taxon>
        <taxon>Chlorophyta</taxon>
        <taxon>core chlorophytes</taxon>
        <taxon>Trebouxiophyceae</taxon>
        <taxon>Chlorellales</taxon>
        <taxon>Chlorellaceae</taxon>
        <taxon>Chlorella clade</taxon>
        <taxon>Chlorella</taxon>
    </lineage>
</organism>
<dbReference type="Proteomes" id="UP000008141">
    <property type="component" value="Unassembled WGS sequence"/>
</dbReference>